<dbReference type="EMBL" id="CAUYUJ010009768">
    <property type="protein sequence ID" value="CAK0827591.1"/>
    <property type="molecule type" value="Genomic_DNA"/>
</dbReference>
<proteinExistence type="predicted"/>
<keyword evidence="1" id="KW-0812">Transmembrane</keyword>
<gene>
    <name evidence="2" type="ORF">PCOR1329_LOCUS27095</name>
</gene>
<accession>A0ABN9S6W1</accession>
<keyword evidence="1" id="KW-0472">Membrane</keyword>
<evidence type="ECO:0000256" key="1">
    <source>
        <dbReference type="SAM" id="Phobius"/>
    </source>
</evidence>
<keyword evidence="3" id="KW-1185">Reference proteome</keyword>
<feature type="transmembrane region" description="Helical" evidence="1">
    <location>
        <begin position="83"/>
        <end position="100"/>
    </location>
</feature>
<evidence type="ECO:0000313" key="2">
    <source>
        <dbReference type="EMBL" id="CAK0827591.1"/>
    </source>
</evidence>
<evidence type="ECO:0000313" key="3">
    <source>
        <dbReference type="Proteomes" id="UP001189429"/>
    </source>
</evidence>
<name>A0ABN9S6W1_9DINO</name>
<protein>
    <submittedName>
        <fullName evidence="2">Uncharacterized protein</fullName>
    </submittedName>
</protein>
<dbReference type="Proteomes" id="UP001189429">
    <property type="component" value="Unassembled WGS sequence"/>
</dbReference>
<reference evidence="2" key="1">
    <citation type="submission" date="2023-10" db="EMBL/GenBank/DDBJ databases">
        <authorList>
            <person name="Chen Y."/>
            <person name="Shah S."/>
            <person name="Dougan E. K."/>
            <person name="Thang M."/>
            <person name="Chan C."/>
        </authorList>
    </citation>
    <scope>NUCLEOTIDE SEQUENCE [LARGE SCALE GENOMIC DNA]</scope>
</reference>
<comment type="caution">
    <text evidence="2">The sequence shown here is derived from an EMBL/GenBank/DDBJ whole genome shotgun (WGS) entry which is preliminary data.</text>
</comment>
<sequence>MGCTSRTSVGKTSMGTIMCAICAGLAQWTQKSFPNALQSRQNLLQRFARMFALCPDYAQLPVRRQEWVFGSARLKYQLFNGTLLYFIWKFGALWLLNVVIPDTTLEHFKDCFT</sequence>
<organism evidence="2 3">
    <name type="scientific">Prorocentrum cordatum</name>
    <dbReference type="NCBI Taxonomy" id="2364126"/>
    <lineage>
        <taxon>Eukaryota</taxon>
        <taxon>Sar</taxon>
        <taxon>Alveolata</taxon>
        <taxon>Dinophyceae</taxon>
        <taxon>Prorocentrales</taxon>
        <taxon>Prorocentraceae</taxon>
        <taxon>Prorocentrum</taxon>
    </lineage>
</organism>
<keyword evidence="1" id="KW-1133">Transmembrane helix</keyword>